<evidence type="ECO:0000313" key="1">
    <source>
        <dbReference type="EMBL" id="MBC5772331.1"/>
    </source>
</evidence>
<organism evidence="1 2">
    <name type="scientific">Dysosmobacter segnis</name>
    <dbReference type="NCBI Taxonomy" id="2763042"/>
    <lineage>
        <taxon>Bacteria</taxon>
        <taxon>Bacillati</taxon>
        <taxon>Bacillota</taxon>
        <taxon>Clostridia</taxon>
        <taxon>Eubacteriales</taxon>
        <taxon>Oscillospiraceae</taxon>
        <taxon>Dysosmobacter</taxon>
    </lineage>
</organism>
<dbReference type="EMBL" id="JACOQI010000064">
    <property type="protein sequence ID" value="MBC5772331.1"/>
    <property type="molecule type" value="Genomic_DNA"/>
</dbReference>
<dbReference type="Proteomes" id="UP000620327">
    <property type="component" value="Unassembled WGS sequence"/>
</dbReference>
<name>A0A923MM79_9FIRM</name>
<protein>
    <submittedName>
        <fullName evidence="1">Uncharacterized protein</fullName>
    </submittedName>
</protein>
<evidence type="ECO:0000313" key="2">
    <source>
        <dbReference type="Proteomes" id="UP000620327"/>
    </source>
</evidence>
<sequence length="119" mass="13981">MLTAVLAGDSYEGMNLRGKTITERNEYEALVTEFSKELRPMRVHQVCGSNPLVVFYFQWCLAFSDRWPEKAECYKQFYAYASKNNYINPFSLDKEYLAELDLFNTVHDLVLQYRQKKAA</sequence>
<gene>
    <name evidence="1" type="ORF">H8Z83_18860</name>
</gene>
<reference evidence="1" key="1">
    <citation type="submission" date="2020-08" db="EMBL/GenBank/DDBJ databases">
        <title>Genome public.</title>
        <authorList>
            <person name="Liu C."/>
            <person name="Sun Q."/>
        </authorList>
    </citation>
    <scope>NUCLEOTIDE SEQUENCE</scope>
    <source>
        <strain evidence="1">BX15</strain>
    </source>
</reference>
<accession>A0A923MM79</accession>
<comment type="caution">
    <text evidence="1">The sequence shown here is derived from an EMBL/GenBank/DDBJ whole genome shotgun (WGS) entry which is preliminary data.</text>
</comment>
<dbReference type="AlphaFoldDB" id="A0A923MM79"/>
<keyword evidence="2" id="KW-1185">Reference proteome</keyword>
<proteinExistence type="predicted"/>